<gene>
    <name evidence="2" type="ORF">PYCCODRAFT_1439325</name>
</gene>
<proteinExistence type="predicted"/>
<accession>A0A1Y2IBE2</accession>
<feature type="compositionally biased region" description="Low complexity" evidence="1">
    <location>
        <begin position="30"/>
        <end position="53"/>
    </location>
</feature>
<dbReference type="Proteomes" id="UP000193067">
    <property type="component" value="Unassembled WGS sequence"/>
</dbReference>
<keyword evidence="3" id="KW-1185">Reference proteome</keyword>
<reference evidence="2 3" key="1">
    <citation type="journal article" date="2015" name="Biotechnol. Biofuels">
        <title>Enhanced degradation of softwood versus hardwood by the white-rot fungus Pycnoporus coccineus.</title>
        <authorList>
            <person name="Couturier M."/>
            <person name="Navarro D."/>
            <person name="Chevret D."/>
            <person name="Henrissat B."/>
            <person name="Piumi F."/>
            <person name="Ruiz-Duenas F.J."/>
            <person name="Martinez A.T."/>
            <person name="Grigoriev I.V."/>
            <person name="Riley R."/>
            <person name="Lipzen A."/>
            <person name="Berrin J.G."/>
            <person name="Master E.R."/>
            <person name="Rosso M.N."/>
        </authorList>
    </citation>
    <scope>NUCLEOTIDE SEQUENCE [LARGE SCALE GENOMIC DNA]</scope>
    <source>
        <strain evidence="2 3">BRFM310</strain>
    </source>
</reference>
<sequence>MSASLSHNTQSASSSSSTTAHHAHGPAIHVVIPSASALASSSRVAPSSSVTPAHGHPNTIVRVRIPQPQDTPTHGHPNVLLLARPAPADTPTHGHPNALFTVASSPRSDRDSPSTPTLPRPSARASRRSGSFSSTQGVEEGAQGASRTVLEPHAEVSEDEELSDAAPAGDVSDSQGSEDESAVWNH</sequence>
<evidence type="ECO:0000313" key="3">
    <source>
        <dbReference type="Proteomes" id="UP000193067"/>
    </source>
</evidence>
<organism evidence="2 3">
    <name type="scientific">Trametes coccinea (strain BRFM310)</name>
    <name type="common">Pycnoporus coccineus</name>
    <dbReference type="NCBI Taxonomy" id="1353009"/>
    <lineage>
        <taxon>Eukaryota</taxon>
        <taxon>Fungi</taxon>
        <taxon>Dikarya</taxon>
        <taxon>Basidiomycota</taxon>
        <taxon>Agaricomycotina</taxon>
        <taxon>Agaricomycetes</taxon>
        <taxon>Polyporales</taxon>
        <taxon>Polyporaceae</taxon>
        <taxon>Trametes</taxon>
    </lineage>
</organism>
<dbReference type="EMBL" id="KZ084138">
    <property type="protein sequence ID" value="OSC98458.1"/>
    <property type="molecule type" value="Genomic_DNA"/>
</dbReference>
<dbReference type="OrthoDB" id="2754925at2759"/>
<feature type="compositionally biased region" description="Low complexity" evidence="1">
    <location>
        <begin position="113"/>
        <end position="134"/>
    </location>
</feature>
<evidence type="ECO:0000256" key="1">
    <source>
        <dbReference type="SAM" id="MobiDB-lite"/>
    </source>
</evidence>
<feature type="region of interest" description="Disordered" evidence="1">
    <location>
        <begin position="1"/>
        <end position="186"/>
    </location>
</feature>
<protein>
    <submittedName>
        <fullName evidence="2">Uncharacterized protein</fullName>
    </submittedName>
</protein>
<feature type="compositionally biased region" description="Acidic residues" evidence="1">
    <location>
        <begin position="176"/>
        <end position="186"/>
    </location>
</feature>
<evidence type="ECO:0000313" key="2">
    <source>
        <dbReference type="EMBL" id="OSC98458.1"/>
    </source>
</evidence>
<name>A0A1Y2IBE2_TRAC3</name>
<feature type="compositionally biased region" description="Low complexity" evidence="1">
    <location>
        <begin position="1"/>
        <end position="20"/>
    </location>
</feature>
<dbReference type="AlphaFoldDB" id="A0A1Y2IBE2"/>